<proteinExistence type="predicted"/>
<organism evidence="2 3">
    <name type="scientific">Cordylochernes scorpioides</name>
    <dbReference type="NCBI Taxonomy" id="51811"/>
    <lineage>
        <taxon>Eukaryota</taxon>
        <taxon>Metazoa</taxon>
        <taxon>Ecdysozoa</taxon>
        <taxon>Arthropoda</taxon>
        <taxon>Chelicerata</taxon>
        <taxon>Arachnida</taxon>
        <taxon>Pseudoscorpiones</taxon>
        <taxon>Cheliferoidea</taxon>
        <taxon>Chernetidae</taxon>
        <taxon>Cordylochernes</taxon>
    </lineage>
</organism>
<dbReference type="EMBL" id="CP092875">
    <property type="protein sequence ID" value="UYV75377.1"/>
    <property type="molecule type" value="Genomic_DNA"/>
</dbReference>
<protein>
    <submittedName>
        <fullName evidence="2">Uncharacterized protein</fullName>
    </submittedName>
</protein>
<evidence type="ECO:0000313" key="3">
    <source>
        <dbReference type="Proteomes" id="UP001235939"/>
    </source>
</evidence>
<evidence type="ECO:0000256" key="1">
    <source>
        <dbReference type="SAM" id="MobiDB-lite"/>
    </source>
</evidence>
<sequence>MGPKKYKTEEERKQAKAEQDKLRYENINQKEAASAQNGDISARAKRLQKIAASQRKRRLDESLEVQVKRLNQDAESHRRQRENESELETAARRENDRQIHIRRHQNQSINLRRHRQQSADLVTEDENSVVEHTCGLMSVICLYCESHNFLAERPLDG</sequence>
<evidence type="ECO:0000313" key="2">
    <source>
        <dbReference type="EMBL" id="UYV75377.1"/>
    </source>
</evidence>
<accession>A0ABY6L594</accession>
<reference evidence="2 3" key="1">
    <citation type="submission" date="2022-01" db="EMBL/GenBank/DDBJ databases">
        <title>A chromosomal length assembly of Cordylochernes scorpioides.</title>
        <authorList>
            <person name="Zeh D."/>
            <person name="Zeh J."/>
        </authorList>
    </citation>
    <scope>NUCLEOTIDE SEQUENCE [LARGE SCALE GENOMIC DNA]</scope>
    <source>
        <strain evidence="2">IN4F17</strain>
        <tissue evidence="2">Whole Body</tissue>
    </source>
</reference>
<keyword evidence="3" id="KW-1185">Reference proteome</keyword>
<feature type="region of interest" description="Disordered" evidence="1">
    <location>
        <begin position="69"/>
        <end position="94"/>
    </location>
</feature>
<feature type="region of interest" description="Disordered" evidence="1">
    <location>
        <begin position="1"/>
        <end position="23"/>
    </location>
</feature>
<dbReference type="Proteomes" id="UP001235939">
    <property type="component" value="Chromosome 13"/>
</dbReference>
<name>A0ABY6L594_9ARAC</name>
<gene>
    <name evidence="2" type="ORF">LAZ67_13000032</name>
</gene>